<evidence type="ECO:0000313" key="2">
    <source>
        <dbReference type="Proteomes" id="UP000323300"/>
    </source>
</evidence>
<organism evidence="1 2">
    <name type="scientific">Neomesorhizobium albiziae</name>
    <dbReference type="NCBI Taxonomy" id="335020"/>
    <lineage>
        <taxon>Bacteria</taxon>
        <taxon>Pseudomonadati</taxon>
        <taxon>Pseudomonadota</taxon>
        <taxon>Alphaproteobacteria</taxon>
        <taxon>Hyphomicrobiales</taxon>
        <taxon>Phyllobacteriaceae</taxon>
        <taxon>Neomesorhizobium</taxon>
    </lineage>
</organism>
<protein>
    <submittedName>
        <fullName evidence="1">Uncharacterized protein</fullName>
    </submittedName>
</protein>
<dbReference type="Proteomes" id="UP000323300">
    <property type="component" value="Unassembled WGS sequence"/>
</dbReference>
<evidence type="ECO:0000313" key="1">
    <source>
        <dbReference type="EMBL" id="SFK11522.1"/>
    </source>
</evidence>
<reference evidence="1 2" key="1">
    <citation type="submission" date="2016-10" db="EMBL/GenBank/DDBJ databases">
        <authorList>
            <person name="Varghese N."/>
            <person name="Submissions S."/>
        </authorList>
    </citation>
    <scope>NUCLEOTIDE SEQUENCE [LARGE SCALE GENOMIC DNA]</scope>
    <source>
        <strain evidence="1 2">DSM 21822</strain>
    </source>
</reference>
<sequence>MRLAFTPLSRISILFAGIAFVGLPGTGALAHAAEAQKALPGVEGGYSIVKPREEVLQPEPDTPPSQDGVLKVGDWDVRISGSVIVDIGTMKPRSNR</sequence>
<proteinExistence type="predicted"/>
<dbReference type="EMBL" id="FOSL01000002">
    <property type="protein sequence ID" value="SFK11522.1"/>
    <property type="molecule type" value="Genomic_DNA"/>
</dbReference>
<accession>A0A1I3WVJ5</accession>
<gene>
    <name evidence="1" type="ORF">SAMN04488498_102526</name>
</gene>
<keyword evidence="2" id="KW-1185">Reference proteome</keyword>
<name>A0A1I3WVJ5_9HYPH</name>
<dbReference type="AlphaFoldDB" id="A0A1I3WVJ5"/>
<dbReference type="RefSeq" id="WP_244621614.1">
    <property type="nucleotide sequence ID" value="NZ_BSPE01000028.1"/>
</dbReference>